<evidence type="ECO:0000313" key="5">
    <source>
        <dbReference type="Proteomes" id="UP001479436"/>
    </source>
</evidence>
<evidence type="ECO:0000313" key="4">
    <source>
        <dbReference type="EMBL" id="KAK9716985.1"/>
    </source>
</evidence>
<feature type="region of interest" description="Disordered" evidence="2">
    <location>
        <begin position="361"/>
        <end position="388"/>
    </location>
</feature>
<proteinExistence type="predicted"/>
<organism evidence="4 5">
    <name type="scientific">Basidiobolus ranarum</name>
    <dbReference type="NCBI Taxonomy" id="34480"/>
    <lineage>
        <taxon>Eukaryota</taxon>
        <taxon>Fungi</taxon>
        <taxon>Fungi incertae sedis</taxon>
        <taxon>Zoopagomycota</taxon>
        <taxon>Entomophthoromycotina</taxon>
        <taxon>Basidiobolomycetes</taxon>
        <taxon>Basidiobolales</taxon>
        <taxon>Basidiobolaceae</taxon>
        <taxon>Basidiobolus</taxon>
    </lineage>
</organism>
<evidence type="ECO:0000259" key="3">
    <source>
        <dbReference type="Pfam" id="PF12814"/>
    </source>
</evidence>
<feature type="compositionally biased region" description="Polar residues" evidence="2">
    <location>
        <begin position="1036"/>
        <end position="1048"/>
    </location>
</feature>
<dbReference type="EMBL" id="JASJQH010007165">
    <property type="protein sequence ID" value="KAK9716985.1"/>
    <property type="molecule type" value="Genomic_DNA"/>
</dbReference>
<feature type="compositionally biased region" description="Low complexity" evidence="2">
    <location>
        <begin position="191"/>
        <end position="203"/>
    </location>
</feature>
<feature type="region of interest" description="Disordered" evidence="2">
    <location>
        <begin position="533"/>
        <end position="630"/>
    </location>
</feature>
<dbReference type="Proteomes" id="UP001479436">
    <property type="component" value="Unassembled WGS sequence"/>
</dbReference>
<keyword evidence="5" id="KW-1185">Reference proteome</keyword>
<gene>
    <name evidence="4" type="ORF">K7432_006509</name>
</gene>
<feature type="region of interest" description="Disordered" evidence="2">
    <location>
        <begin position="903"/>
        <end position="1058"/>
    </location>
</feature>
<feature type="compositionally biased region" description="Basic and acidic residues" evidence="2">
    <location>
        <begin position="361"/>
        <end position="372"/>
    </location>
</feature>
<feature type="region of interest" description="Disordered" evidence="2">
    <location>
        <begin position="1115"/>
        <end position="1134"/>
    </location>
</feature>
<feature type="compositionally biased region" description="Polar residues" evidence="2">
    <location>
        <begin position="854"/>
        <end position="866"/>
    </location>
</feature>
<feature type="compositionally biased region" description="Basic and acidic residues" evidence="2">
    <location>
        <begin position="1004"/>
        <end position="1019"/>
    </location>
</feature>
<protein>
    <recommendedName>
        <fullName evidence="3">Pleckstrin homology domain-containing protein</fullName>
    </recommendedName>
</protein>
<evidence type="ECO:0000256" key="2">
    <source>
        <dbReference type="SAM" id="MobiDB-lite"/>
    </source>
</evidence>
<sequence length="1564" mass="173197">MLQPDAPFIALESRTSREFSDSEDELSESGQSFEIELSDFAGYSGVPSNQNTPQPSVRRFRSFSASKLALPVKFSAESQIRELEAKLVEKENEVLLAADIGQVLLKEIDSLKHKVAAYEHNKPADDLSQEIEINNTETVQKLRSFRVETEIYTSSFKEKTPKIPGSPYTPGRRTDRSGTPGLLPINENDPDLTALPPSALLPSKNNTSTLHSEISKAVESGENLMKLSRQLQTKLLDAERESLNLAERCSEQDRQIAALKIQAARGAEYEAKSQENTWNLELQNQELQTQVDELEQVVQKLTGDQGKLQESLLIARESIDQLNDKEEKLNQTLEKAKTRHEQEIMSVRKLIGSLQREKAELNKKNEELKSELSGRTQRAGGRPLGGSTPILEPAISGLDSPFELSDAFELPPARSPSPSPFSVPSAGQTLQVETLTGSLGHAHRTIANLRSSLHREKIEKMEMKKMLAESQETVEALQKECMWESEDMDKVMSNVNRSVKKRMRRKKTHMRQVVTKSELFDDDIEVTESPEEILKNKAELTDELSPSTEEDLSESSLDSDSQNRAFDIEAEQSNLNRSPSDGSPLTPIPNRSTTPCQEAPGSPQGSLRKLPPSRNPLTRRSTLNPMPSRDLLNELTMFDRQPKIEEVLEKVDIGVQTIEPMALKEVESEDEKKDQGVQVSLLDNTTSTLCASCGVSVHMIHSPLDKKVEPQVSEFDEIQAYLTVENSDSNQAKSISEVASEMVENSSEPKPNNDDLESNAITAIVLPTNTETPLVTDKQEVVSLPSVIEDRSLPVIEELEHVESVVPAQNEQSVSTSTDVHNVDEEVKDISPVIEVANPEPSPQEASIDVADSEASQCVVSQNNESSISDTEILAVVAASSLAADLPLSKTDLEHDTVEDMCKSIPTSEVESVQADSSNTLELTNGADVDTLVESDQSTNEADHQSMPSQNTYPVPAVEVESKRVPHRPPMWTDSPKVRKSIDSDRGSPSQPEPDFESEQNVEIGDKNGDITPTKERNVAARISAVKPRTSIDKPASSSPLSRENSLNLPLDTEQDDSDIPDHALHRISPRISAVKSRPSQDVIRAALENFGSPLKSSGAGFDNESEEDIQYSEAATQVSERSTTGSPILWSRSDAGTQTDDINLLHVLPESNNVLFTPPLRPTTPPPPGLMVRSLSPVRVDRSSLRMADEFDLGKNPEIYHQAGNHRRPPIPVAMLFGGASSPVIPPPTHTRTLNHRRHSDGESDTMIPESSTIRYQSTTSYPSRRMKESTMHAPTYGSATIWPTRPMSATSPRGLDTISSSVTDSSFTGDEESWLDHRRTFSADPAIIHAITQAMIGNFMWKYTRRVIGGGISEKKHMRYFWIHPYAKTINWSTEQPGPDRAINRMGSKSKSAYVKSIRVVQDSVSSADMNTTEFSLIVQTATRELKIKSLKREKHDIWLLALTYLQSRHSMSASATQKSVRSPHFGEIDQEKTPQRRTLLSVASTVQSNLSPLSRSVSKKHSLGRLFKKPSKSTLSSPVVDINKLEEEDREENDDDMEINEDVRKCCDGKHDIGKLHGKLA</sequence>
<keyword evidence="1" id="KW-0175">Coiled coil</keyword>
<feature type="coiled-coil region" evidence="1">
    <location>
        <begin position="73"/>
        <end position="100"/>
    </location>
</feature>
<accession>A0ABR2W1I0</accession>
<feature type="compositionally biased region" description="Basic and acidic residues" evidence="2">
    <location>
        <begin position="976"/>
        <end position="986"/>
    </location>
</feature>
<reference evidence="4 5" key="1">
    <citation type="submission" date="2023-04" db="EMBL/GenBank/DDBJ databases">
        <title>Genome of Basidiobolus ranarum AG-B5.</title>
        <authorList>
            <person name="Stajich J.E."/>
            <person name="Carter-House D."/>
            <person name="Gryganskyi A."/>
        </authorList>
    </citation>
    <scope>NUCLEOTIDE SEQUENCE [LARGE SCALE GENOMIC DNA]</scope>
    <source>
        <strain evidence="4 5">AG-B5</strain>
    </source>
</reference>
<feature type="compositionally biased region" description="Polar residues" evidence="2">
    <location>
        <begin position="1115"/>
        <end position="1127"/>
    </location>
</feature>
<feature type="region of interest" description="Disordered" evidence="2">
    <location>
        <begin position="156"/>
        <end position="206"/>
    </location>
</feature>
<feature type="compositionally biased region" description="Polar residues" evidence="2">
    <location>
        <begin position="615"/>
        <end position="625"/>
    </location>
</feature>
<feature type="compositionally biased region" description="Polar residues" evidence="2">
    <location>
        <begin position="905"/>
        <end position="923"/>
    </location>
</feature>
<feature type="compositionally biased region" description="Polar residues" evidence="2">
    <location>
        <begin position="934"/>
        <end position="953"/>
    </location>
</feature>
<comment type="caution">
    <text evidence="4">The sequence shown here is derived from an EMBL/GenBank/DDBJ whole genome shotgun (WGS) entry which is preliminary data.</text>
</comment>
<dbReference type="InterPro" id="IPR053005">
    <property type="entry name" value="Nuclear_Pos-Cytoskel_Interact"/>
</dbReference>
<dbReference type="PANTHER" id="PTHR28190">
    <property type="entry name" value="NUCLEAR MIGRATION PROTEIN NUM1"/>
    <property type="match status" value="1"/>
</dbReference>
<feature type="domain" description="Pleckstrin homology" evidence="3">
    <location>
        <begin position="1329"/>
        <end position="1450"/>
    </location>
</feature>
<dbReference type="Pfam" id="PF12814">
    <property type="entry name" value="Mcp5_PH"/>
    <property type="match status" value="1"/>
</dbReference>
<dbReference type="PANTHER" id="PTHR28190:SF1">
    <property type="entry name" value="NUCLEAR MIGRATION PROTEIN NUM1"/>
    <property type="match status" value="1"/>
</dbReference>
<feature type="region of interest" description="Disordered" evidence="2">
    <location>
        <begin position="838"/>
        <end position="866"/>
    </location>
</feature>
<feature type="compositionally biased region" description="Polar residues" evidence="2">
    <location>
        <begin position="571"/>
        <end position="596"/>
    </location>
</feature>
<evidence type="ECO:0000256" key="1">
    <source>
        <dbReference type="SAM" id="Coils"/>
    </source>
</evidence>
<dbReference type="InterPro" id="IPR024774">
    <property type="entry name" value="PH_dom-Mcp5-type"/>
</dbReference>
<name>A0ABR2W1I0_9FUNG</name>